<evidence type="ECO:0000313" key="3">
    <source>
        <dbReference type="Proteomes" id="UP000471293"/>
    </source>
</evidence>
<reference evidence="2 3" key="1">
    <citation type="submission" date="2020-01" db="EMBL/GenBank/DDBJ databases">
        <title>Insect and environment-associated Actinomycetes.</title>
        <authorList>
            <person name="Currrie C."/>
            <person name="Chevrette M."/>
            <person name="Carlson C."/>
            <person name="Stubbendieck R."/>
            <person name="Wendt-Pienkowski E."/>
        </authorList>
    </citation>
    <scope>NUCLEOTIDE SEQUENCE [LARGE SCALE GENOMIC DNA]</scope>
    <source>
        <strain evidence="2 3">SID11342</strain>
    </source>
</reference>
<dbReference type="Proteomes" id="UP000471293">
    <property type="component" value="Unassembled WGS sequence"/>
</dbReference>
<dbReference type="EMBL" id="JAAGLQ010000076">
    <property type="protein sequence ID" value="NEA14673.1"/>
    <property type="molecule type" value="Genomic_DNA"/>
</dbReference>
<dbReference type="RefSeq" id="WP_164342432.1">
    <property type="nucleotide sequence ID" value="NZ_JAAGLQ010000076.1"/>
</dbReference>
<evidence type="ECO:0000256" key="1">
    <source>
        <dbReference type="SAM" id="MobiDB-lite"/>
    </source>
</evidence>
<comment type="caution">
    <text evidence="2">The sequence shown here is derived from an EMBL/GenBank/DDBJ whole genome shotgun (WGS) entry which is preliminary data.</text>
</comment>
<feature type="region of interest" description="Disordered" evidence="1">
    <location>
        <begin position="43"/>
        <end position="62"/>
    </location>
</feature>
<protein>
    <submittedName>
        <fullName evidence="2">Uncharacterized protein</fullName>
    </submittedName>
</protein>
<sequence>MRRIIAGEEHIATDAFLDTAHRLDVVPGERSEIGLMRIVERPGPVRAAQRRGRGPDVGGGAH</sequence>
<gene>
    <name evidence="2" type="ORF">G3I29_03810</name>
</gene>
<dbReference type="AlphaFoldDB" id="A0A6N9TXT9"/>
<accession>A0A6N9TXT9</accession>
<proteinExistence type="predicted"/>
<name>A0A6N9TXT9_STRHA</name>
<evidence type="ECO:0000313" key="2">
    <source>
        <dbReference type="EMBL" id="NEA14673.1"/>
    </source>
</evidence>
<organism evidence="2 3">
    <name type="scientific">Streptomyces halstedii</name>
    <dbReference type="NCBI Taxonomy" id="1944"/>
    <lineage>
        <taxon>Bacteria</taxon>
        <taxon>Bacillati</taxon>
        <taxon>Actinomycetota</taxon>
        <taxon>Actinomycetes</taxon>
        <taxon>Kitasatosporales</taxon>
        <taxon>Streptomycetaceae</taxon>
        <taxon>Streptomyces</taxon>
    </lineage>
</organism>